<dbReference type="KEGG" id="spu:100888771"/>
<dbReference type="GeneID" id="100888771"/>
<evidence type="ECO:0000313" key="5">
    <source>
        <dbReference type="EnsemblMetazoa" id="XP_030856165"/>
    </source>
</evidence>
<dbReference type="OrthoDB" id="18978at2759"/>
<dbReference type="Pfam" id="PF04836">
    <property type="entry name" value="IFRD_C"/>
    <property type="match status" value="1"/>
</dbReference>
<dbReference type="Pfam" id="PF05004">
    <property type="entry name" value="IFRD"/>
    <property type="match status" value="1"/>
</dbReference>
<keyword evidence="6" id="KW-1185">Reference proteome</keyword>
<dbReference type="InterPro" id="IPR016024">
    <property type="entry name" value="ARM-type_fold"/>
</dbReference>
<dbReference type="Proteomes" id="UP000007110">
    <property type="component" value="Unassembled WGS sequence"/>
</dbReference>
<feature type="domain" description="Interferon-related developmental regulator N-terminal" evidence="4">
    <location>
        <begin position="29"/>
        <end position="329"/>
    </location>
</feature>
<dbReference type="RefSeq" id="XP_030856165.1">
    <property type="nucleotide sequence ID" value="XM_031000305.1"/>
</dbReference>
<proteinExistence type="inferred from homology"/>
<feature type="compositionally biased region" description="Basic residues" evidence="2">
    <location>
        <begin position="1"/>
        <end position="12"/>
    </location>
</feature>
<evidence type="ECO:0000313" key="6">
    <source>
        <dbReference type="Proteomes" id="UP000007110"/>
    </source>
</evidence>
<dbReference type="InterPro" id="IPR039777">
    <property type="entry name" value="IFRD"/>
</dbReference>
<reference evidence="6" key="1">
    <citation type="submission" date="2015-02" db="EMBL/GenBank/DDBJ databases">
        <title>Genome sequencing for Strongylocentrotus purpuratus.</title>
        <authorList>
            <person name="Murali S."/>
            <person name="Liu Y."/>
            <person name="Vee V."/>
            <person name="English A."/>
            <person name="Wang M."/>
            <person name="Skinner E."/>
            <person name="Han Y."/>
            <person name="Muzny D.M."/>
            <person name="Worley K.C."/>
            <person name="Gibbs R.A."/>
        </authorList>
    </citation>
    <scope>NUCLEOTIDE SEQUENCE</scope>
</reference>
<feature type="compositionally biased region" description="Polar residues" evidence="2">
    <location>
        <begin position="26"/>
        <end position="35"/>
    </location>
</feature>
<sequence>MPRTNKKKKKGGARAGDSSEYDTAEETASVTSSHISEPDSIDEAIASHGLDDVDETSGQDAFEEKIRDFIDGTTQKSAAGRKHCFEGIRAAFSKKYIFDFVDSRKITIADCLERSIKKGKGDEQVLAAKLLNTLWIQLGAGPECEEVFAALRPVLMSKVLDKTASPAARASCASALGLGTFIAAAEFETVCSCMNALEDIFSASYLKGDGSSPTHKPGVSTLHTAALNGWMLLLSITPTSRIKHIVETHLPKLPDLLSSDDVNLRIVAGEAIAMLYELAREDDEEFEGDDIDELVVKIRNLATDSNKHRAKKDLRQQRSSFRDIIQTIENGESPQELVKFGVECLEIDSWVRRRQYSIIRESLGSGTNTHLQENPLLRDIFGLGAPLVIGLGGHKKASKTERHNFNSAAFKARTKVRSKQRDKRVAIY</sequence>
<feature type="domain" description="Interferon-related developmental regulator C-terminal" evidence="3">
    <location>
        <begin position="374"/>
        <end position="424"/>
    </location>
</feature>
<dbReference type="FunCoup" id="A0A7M7PUY2">
    <property type="interactions" value="2209"/>
</dbReference>
<reference evidence="5" key="2">
    <citation type="submission" date="2021-01" db="UniProtKB">
        <authorList>
            <consortium name="EnsemblMetazoa"/>
        </authorList>
    </citation>
    <scope>IDENTIFICATION</scope>
</reference>
<evidence type="ECO:0000256" key="2">
    <source>
        <dbReference type="SAM" id="MobiDB-lite"/>
    </source>
</evidence>
<dbReference type="PANTHER" id="PTHR12354:SF1">
    <property type="entry name" value="INTERFERON-RELATED DEVELOPMENTAL REGULATOR 1"/>
    <property type="match status" value="1"/>
</dbReference>
<evidence type="ECO:0008006" key="7">
    <source>
        <dbReference type="Google" id="ProtNLM"/>
    </source>
</evidence>
<dbReference type="InterPro" id="IPR006921">
    <property type="entry name" value="Interferon-rel_develop_reg_C"/>
</dbReference>
<dbReference type="PANTHER" id="PTHR12354">
    <property type="entry name" value="INTERFERON-RELATED DEVELOPMENTAL REGULATOR"/>
    <property type="match status" value="1"/>
</dbReference>
<dbReference type="EnsemblMetazoa" id="XM_031000305">
    <property type="protein sequence ID" value="XP_030856165"/>
    <property type="gene ID" value="LOC100888771"/>
</dbReference>
<feature type="region of interest" description="Disordered" evidence="2">
    <location>
        <begin position="1"/>
        <end position="45"/>
    </location>
</feature>
<dbReference type="SUPFAM" id="SSF48371">
    <property type="entry name" value="ARM repeat"/>
    <property type="match status" value="1"/>
</dbReference>
<accession>A0A7M7PUY2</accession>
<evidence type="ECO:0000259" key="4">
    <source>
        <dbReference type="Pfam" id="PF05004"/>
    </source>
</evidence>
<dbReference type="AlphaFoldDB" id="A0A7M7PUY2"/>
<evidence type="ECO:0000259" key="3">
    <source>
        <dbReference type="Pfam" id="PF04836"/>
    </source>
</evidence>
<evidence type="ECO:0000256" key="1">
    <source>
        <dbReference type="ARBA" id="ARBA00008828"/>
    </source>
</evidence>
<organism evidence="5 6">
    <name type="scientific">Strongylocentrotus purpuratus</name>
    <name type="common">Purple sea urchin</name>
    <dbReference type="NCBI Taxonomy" id="7668"/>
    <lineage>
        <taxon>Eukaryota</taxon>
        <taxon>Metazoa</taxon>
        <taxon>Echinodermata</taxon>
        <taxon>Eleutherozoa</taxon>
        <taxon>Echinozoa</taxon>
        <taxon>Echinoidea</taxon>
        <taxon>Euechinoidea</taxon>
        <taxon>Echinacea</taxon>
        <taxon>Camarodonta</taxon>
        <taxon>Echinidea</taxon>
        <taxon>Strongylocentrotidae</taxon>
        <taxon>Strongylocentrotus</taxon>
    </lineage>
</organism>
<dbReference type="InterPro" id="IPR007701">
    <property type="entry name" value="Interferon-rel_develop_reg_N"/>
</dbReference>
<protein>
    <recommendedName>
        <fullName evidence="7">Interferon-related developmental regulator 1</fullName>
    </recommendedName>
</protein>
<dbReference type="InParanoid" id="A0A7M7PUY2"/>
<dbReference type="OMA" id="QCFEAIF"/>
<comment type="similarity">
    <text evidence="1">Belongs to the IFRD family.</text>
</comment>
<name>A0A7M7PUY2_STRPU</name>